<protein>
    <recommendedName>
        <fullName evidence="4">DUF3267 domain-containing protein</fullName>
    </recommendedName>
</protein>
<sequence length="159" mass="18569">MFTLHDMGTFAWAFFITLPLTIIIHIAGHAFFAFLFGAKPKVEIGSGRKLIKVKHVQIRHLYFINASCKYDSIRNEKRWKHALIYAGGSIFNLSSIFVVNGLIHFGIFQKHLFFYQFVYFSIYFIFFSLLPIQYANNWASDGKAIYEVLRHGKIYNELD</sequence>
<evidence type="ECO:0000256" key="1">
    <source>
        <dbReference type="SAM" id="Phobius"/>
    </source>
</evidence>
<dbReference type="EMBL" id="QCZG01000054">
    <property type="protein sequence ID" value="PWA07048.1"/>
    <property type="molecule type" value="Genomic_DNA"/>
</dbReference>
<gene>
    <name evidence="2" type="ORF">DCC39_16935</name>
</gene>
<feature type="transmembrane region" description="Helical" evidence="1">
    <location>
        <begin position="12"/>
        <end position="38"/>
    </location>
</feature>
<feature type="transmembrane region" description="Helical" evidence="1">
    <location>
        <begin position="82"/>
        <end position="107"/>
    </location>
</feature>
<reference evidence="2 3" key="1">
    <citation type="submission" date="2018-04" db="EMBL/GenBank/DDBJ databases">
        <title>Camelliibacillus theae gen. nov., sp. nov., isolated from Pu'er tea.</title>
        <authorList>
            <person name="Niu L."/>
        </authorList>
    </citation>
    <scope>NUCLEOTIDE SEQUENCE [LARGE SCALE GENOMIC DNA]</scope>
    <source>
        <strain evidence="2 3">T8</strain>
    </source>
</reference>
<comment type="caution">
    <text evidence="2">The sequence shown here is derived from an EMBL/GenBank/DDBJ whole genome shotgun (WGS) entry which is preliminary data.</text>
</comment>
<evidence type="ECO:0008006" key="4">
    <source>
        <dbReference type="Google" id="ProtNLM"/>
    </source>
</evidence>
<dbReference type="AlphaFoldDB" id="A0A2U1JQE3"/>
<dbReference type="RefSeq" id="WP_116556084.1">
    <property type="nucleotide sequence ID" value="NZ_QCZG01000054.1"/>
</dbReference>
<accession>A0A2U1JQE3</accession>
<proteinExistence type="predicted"/>
<feature type="transmembrane region" description="Helical" evidence="1">
    <location>
        <begin position="113"/>
        <end position="132"/>
    </location>
</feature>
<evidence type="ECO:0000313" key="3">
    <source>
        <dbReference type="Proteomes" id="UP000245998"/>
    </source>
</evidence>
<dbReference type="Proteomes" id="UP000245998">
    <property type="component" value="Unassembled WGS sequence"/>
</dbReference>
<name>A0A2U1JQE3_9BACI</name>
<keyword evidence="1" id="KW-0472">Membrane</keyword>
<keyword evidence="1" id="KW-1133">Transmembrane helix</keyword>
<dbReference type="OrthoDB" id="849477at2"/>
<evidence type="ECO:0000313" key="2">
    <source>
        <dbReference type="EMBL" id="PWA07048.1"/>
    </source>
</evidence>
<keyword evidence="1" id="KW-0812">Transmembrane</keyword>
<keyword evidence="3" id="KW-1185">Reference proteome</keyword>
<organism evidence="2 3">
    <name type="scientific">Pueribacillus theae</name>
    <dbReference type="NCBI Taxonomy" id="2171751"/>
    <lineage>
        <taxon>Bacteria</taxon>
        <taxon>Bacillati</taxon>
        <taxon>Bacillota</taxon>
        <taxon>Bacilli</taxon>
        <taxon>Bacillales</taxon>
        <taxon>Bacillaceae</taxon>
        <taxon>Pueribacillus</taxon>
    </lineage>
</organism>